<evidence type="ECO:0000259" key="6">
    <source>
        <dbReference type="Pfam" id="PF00394"/>
    </source>
</evidence>
<evidence type="ECO:0000256" key="3">
    <source>
        <dbReference type="ARBA" id="ARBA00023002"/>
    </source>
</evidence>
<organism evidence="9 10">
    <name type="scientific">Leptosia nina</name>
    <dbReference type="NCBI Taxonomy" id="320188"/>
    <lineage>
        <taxon>Eukaryota</taxon>
        <taxon>Metazoa</taxon>
        <taxon>Ecdysozoa</taxon>
        <taxon>Arthropoda</taxon>
        <taxon>Hexapoda</taxon>
        <taxon>Insecta</taxon>
        <taxon>Pterygota</taxon>
        <taxon>Neoptera</taxon>
        <taxon>Endopterygota</taxon>
        <taxon>Lepidoptera</taxon>
        <taxon>Glossata</taxon>
        <taxon>Ditrysia</taxon>
        <taxon>Papilionoidea</taxon>
        <taxon>Pieridae</taxon>
        <taxon>Pierinae</taxon>
        <taxon>Leptosia</taxon>
    </lineage>
</organism>
<accession>A0AAV1J784</accession>
<reference evidence="9 10" key="1">
    <citation type="submission" date="2023-11" db="EMBL/GenBank/DDBJ databases">
        <authorList>
            <person name="Okamura Y."/>
        </authorList>
    </citation>
    <scope>NUCLEOTIDE SEQUENCE [LARGE SCALE GENOMIC DNA]</scope>
</reference>
<comment type="similarity">
    <text evidence="1">Belongs to the multicopper oxidase family.</text>
</comment>
<dbReference type="Proteomes" id="UP001497472">
    <property type="component" value="Unassembled WGS sequence"/>
</dbReference>
<dbReference type="InterPro" id="IPR001117">
    <property type="entry name" value="Cu-oxidase_2nd"/>
</dbReference>
<feature type="domain" description="Plastocyanin-like" evidence="8">
    <location>
        <begin position="70"/>
        <end position="172"/>
    </location>
</feature>
<dbReference type="SUPFAM" id="SSF49503">
    <property type="entry name" value="Cupredoxins"/>
    <property type="match status" value="3"/>
</dbReference>
<proteinExistence type="inferred from homology"/>
<comment type="caution">
    <text evidence="9">The sequence shown here is derived from an EMBL/GenBank/DDBJ whole genome shotgun (WGS) entry which is preliminary data.</text>
</comment>
<dbReference type="InterPro" id="IPR045087">
    <property type="entry name" value="Cu-oxidase_fam"/>
</dbReference>
<feature type="domain" description="Plastocyanin-like" evidence="7">
    <location>
        <begin position="444"/>
        <end position="546"/>
    </location>
</feature>
<dbReference type="AlphaFoldDB" id="A0AAV1J784"/>
<dbReference type="Pfam" id="PF00394">
    <property type="entry name" value="Cu-oxidase"/>
    <property type="match status" value="1"/>
</dbReference>
<evidence type="ECO:0000256" key="5">
    <source>
        <dbReference type="SAM" id="SignalP"/>
    </source>
</evidence>
<keyword evidence="2" id="KW-0479">Metal-binding</keyword>
<evidence type="ECO:0000313" key="9">
    <source>
        <dbReference type="EMBL" id="CAK1545224.1"/>
    </source>
</evidence>
<dbReference type="InterPro" id="IPR011706">
    <property type="entry name" value="Cu-oxidase_C"/>
</dbReference>
<dbReference type="CDD" id="cd13858">
    <property type="entry name" value="CuRO_1_tcLCC2_insect_like"/>
    <property type="match status" value="1"/>
</dbReference>
<evidence type="ECO:0008006" key="11">
    <source>
        <dbReference type="Google" id="ProtNLM"/>
    </source>
</evidence>
<feature type="chain" id="PRO_5043807778" description="Laccase" evidence="5">
    <location>
        <begin position="21"/>
        <end position="587"/>
    </location>
</feature>
<gene>
    <name evidence="9" type="ORF">LNINA_LOCUS4903</name>
</gene>
<dbReference type="GO" id="GO:0006826">
    <property type="term" value="P:iron ion transport"/>
    <property type="evidence" value="ECO:0007669"/>
    <property type="project" value="TreeGrafter"/>
</dbReference>
<sequence>MKFVVFCLFVITNICDDGKASVDNFAPTNDANVLTEFTKNSDSCHRPCKFNVKPQRCYYTFDVEPNLDDGTTLAINGLTPGPTIHACVHDIIVVQVRNKIPDQDLAIHWHGVEQRGTPYMDGVSMITQCPISYGSTFKYAFKASTSGTFFYHADSVAHQSDGVYGALIIDQPRHLEPHSSIYDFDKSEDHTLVIGARFPELLSASLEDLTKIAPRSLIINKEESDTKLFVTQTSGYRIRLVNAIALECPVLVSIGDHLVTVIASDGKPVQPVTTGVVRLYPGERMDVAVRADQPSAGYWLQVKGEEACDGLKARSMFLYSGFNYTSMLEDIPNEMTYDKNSIVCGQQLLSSKDVTSKSVVKSVYLGIEKNNIAVKDNELDFRYLSDVVPKKPFFPTALSLKEAVVQINGRNFLYPNAPLLLKPHDVFRDIVCNVGEESKHKDVQCMQVLTADVNGALELILVNEGFHSNDSYTFHMHGFSMHVVASWQSPAGLPLSREEFEKLDKDGLIVRNLQNPPIKDTISVPNKGFTIVRFNPGHGGNWMLECRSCSLTLPAAIVISVPISLPKAVVNSLPSCGSYKPADVLLN</sequence>
<dbReference type="Gene3D" id="2.60.40.420">
    <property type="entry name" value="Cupredoxins - blue copper proteins"/>
    <property type="match status" value="3"/>
</dbReference>
<dbReference type="GO" id="GO:0016491">
    <property type="term" value="F:oxidoreductase activity"/>
    <property type="evidence" value="ECO:0007669"/>
    <property type="project" value="UniProtKB-KW"/>
</dbReference>
<keyword evidence="3" id="KW-0560">Oxidoreductase</keyword>
<dbReference type="Pfam" id="PF07731">
    <property type="entry name" value="Cu-oxidase_2"/>
    <property type="match status" value="1"/>
</dbReference>
<feature type="signal peptide" evidence="5">
    <location>
        <begin position="1"/>
        <end position="20"/>
    </location>
</feature>
<dbReference type="EMBL" id="CAVLEF010000006">
    <property type="protein sequence ID" value="CAK1545224.1"/>
    <property type="molecule type" value="Genomic_DNA"/>
</dbReference>
<dbReference type="PANTHER" id="PTHR11709">
    <property type="entry name" value="MULTI-COPPER OXIDASE"/>
    <property type="match status" value="1"/>
</dbReference>
<name>A0AAV1J784_9NEOP</name>
<evidence type="ECO:0000259" key="8">
    <source>
        <dbReference type="Pfam" id="PF07732"/>
    </source>
</evidence>
<dbReference type="GO" id="GO:0005507">
    <property type="term" value="F:copper ion binding"/>
    <property type="evidence" value="ECO:0007669"/>
    <property type="project" value="InterPro"/>
</dbReference>
<evidence type="ECO:0000256" key="1">
    <source>
        <dbReference type="ARBA" id="ARBA00010609"/>
    </source>
</evidence>
<keyword evidence="5" id="KW-0732">Signal</keyword>
<feature type="domain" description="Plastocyanin-like" evidence="6">
    <location>
        <begin position="213"/>
        <end position="305"/>
    </location>
</feature>
<evidence type="ECO:0000259" key="7">
    <source>
        <dbReference type="Pfam" id="PF07731"/>
    </source>
</evidence>
<keyword evidence="4" id="KW-0186">Copper</keyword>
<protein>
    <recommendedName>
        <fullName evidence="11">Laccase</fullName>
    </recommendedName>
</protein>
<dbReference type="GO" id="GO:0005886">
    <property type="term" value="C:plasma membrane"/>
    <property type="evidence" value="ECO:0007669"/>
    <property type="project" value="TreeGrafter"/>
</dbReference>
<dbReference type="InterPro" id="IPR011707">
    <property type="entry name" value="Cu-oxidase-like_N"/>
</dbReference>
<evidence type="ECO:0000313" key="10">
    <source>
        <dbReference type="Proteomes" id="UP001497472"/>
    </source>
</evidence>
<dbReference type="Pfam" id="PF07732">
    <property type="entry name" value="Cu-oxidase_3"/>
    <property type="match status" value="1"/>
</dbReference>
<keyword evidence="10" id="KW-1185">Reference proteome</keyword>
<evidence type="ECO:0000256" key="4">
    <source>
        <dbReference type="ARBA" id="ARBA00023008"/>
    </source>
</evidence>
<dbReference type="InterPro" id="IPR008972">
    <property type="entry name" value="Cupredoxin"/>
</dbReference>
<dbReference type="PANTHER" id="PTHR11709:SF394">
    <property type="entry name" value="FI03373P-RELATED"/>
    <property type="match status" value="1"/>
</dbReference>
<evidence type="ECO:0000256" key="2">
    <source>
        <dbReference type="ARBA" id="ARBA00022723"/>
    </source>
</evidence>